<name>A0A2J5HR58_9EURO</name>
<accession>A0A2J5HR58</accession>
<dbReference type="OrthoDB" id="3800738at2759"/>
<dbReference type="Proteomes" id="UP000235023">
    <property type="component" value="Unassembled WGS sequence"/>
</dbReference>
<gene>
    <name evidence="1" type="ORF">BDW42DRAFT_172105</name>
</gene>
<organism evidence="1 2">
    <name type="scientific">Aspergillus taichungensis</name>
    <dbReference type="NCBI Taxonomy" id="482145"/>
    <lineage>
        <taxon>Eukaryota</taxon>
        <taxon>Fungi</taxon>
        <taxon>Dikarya</taxon>
        <taxon>Ascomycota</taxon>
        <taxon>Pezizomycotina</taxon>
        <taxon>Eurotiomycetes</taxon>
        <taxon>Eurotiomycetidae</taxon>
        <taxon>Eurotiales</taxon>
        <taxon>Aspergillaceae</taxon>
        <taxon>Aspergillus</taxon>
        <taxon>Aspergillus subgen. Circumdati</taxon>
    </lineage>
</organism>
<protein>
    <recommendedName>
        <fullName evidence="3">F-box domain-containing protein</fullName>
    </recommendedName>
</protein>
<keyword evidence="2" id="KW-1185">Reference proteome</keyword>
<evidence type="ECO:0000313" key="2">
    <source>
        <dbReference type="Proteomes" id="UP000235023"/>
    </source>
</evidence>
<dbReference type="AlphaFoldDB" id="A0A2J5HR58"/>
<reference evidence="2" key="1">
    <citation type="submission" date="2017-12" db="EMBL/GenBank/DDBJ databases">
        <authorList>
            <consortium name="DOE Joint Genome Institute"/>
            <person name="Mondo S.J."/>
            <person name="Kjaerbolling I."/>
            <person name="Vesth T.C."/>
            <person name="Frisvad J.C."/>
            <person name="Nybo J.L."/>
            <person name="Theobald S."/>
            <person name="Kuo A."/>
            <person name="Bowyer P."/>
            <person name="Matsuda Y."/>
            <person name="Lyhne E.K."/>
            <person name="Kogle M.E."/>
            <person name="Clum A."/>
            <person name="Lipzen A."/>
            <person name="Salamov A."/>
            <person name="Ngan C.Y."/>
            <person name="Daum C."/>
            <person name="Chiniquy J."/>
            <person name="Barry K."/>
            <person name="LaButti K."/>
            <person name="Haridas S."/>
            <person name="Simmons B.A."/>
            <person name="Magnuson J.K."/>
            <person name="Mortensen U.H."/>
            <person name="Larsen T.O."/>
            <person name="Grigoriev I.V."/>
            <person name="Baker S.E."/>
            <person name="Andersen M.R."/>
            <person name="Nordberg H.P."/>
            <person name="Cantor M.N."/>
            <person name="Hua S.X."/>
        </authorList>
    </citation>
    <scope>NUCLEOTIDE SEQUENCE [LARGE SCALE GENOMIC DNA]</scope>
    <source>
        <strain evidence="2">IBT 19404</strain>
    </source>
</reference>
<evidence type="ECO:0008006" key="3">
    <source>
        <dbReference type="Google" id="ProtNLM"/>
    </source>
</evidence>
<sequence length="249" mass="28144">MTSAVTTVLSTHELLEGILLQVDLRTLLISAQRVNHIWHDLISSSLPLQRALFFAPDDNNNTEHTFNPFLKNAFPTFFLPLSGSSEGGRKKLDLNSLEMVLRPDKQTAYLRPAASWRRMLVRQPPVQKMLAVRVTSSMAGHRQEMEQLKVPEGGLRMGRVFELAVSRQVVSFEPITHNHLFWDPGSKGRGFPGPPHMRVGDELRQAVVEMEADAVLYSYHVVQCTVRWEDTAEMTLQADLARGYGKIEL</sequence>
<dbReference type="EMBL" id="KZ559555">
    <property type="protein sequence ID" value="PLN79779.1"/>
    <property type="molecule type" value="Genomic_DNA"/>
</dbReference>
<proteinExistence type="predicted"/>
<evidence type="ECO:0000313" key="1">
    <source>
        <dbReference type="EMBL" id="PLN79779.1"/>
    </source>
</evidence>